<organism evidence="1">
    <name type="scientific">Arundo donax</name>
    <name type="common">Giant reed</name>
    <name type="synonym">Donax arundinaceus</name>
    <dbReference type="NCBI Taxonomy" id="35708"/>
    <lineage>
        <taxon>Eukaryota</taxon>
        <taxon>Viridiplantae</taxon>
        <taxon>Streptophyta</taxon>
        <taxon>Embryophyta</taxon>
        <taxon>Tracheophyta</taxon>
        <taxon>Spermatophyta</taxon>
        <taxon>Magnoliopsida</taxon>
        <taxon>Liliopsida</taxon>
        <taxon>Poales</taxon>
        <taxon>Poaceae</taxon>
        <taxon>PACMAD clade</taxon>
        <taxon>Arundinoideae</taxon>
        <taxon>Arundineae</taxon>
        <taxon>Arundo</taxon>
    </lineage>
</organism>
<protein>
    <submittedName>
        <fullName evidence="1">Uncharacterized protein</fullName>
    </submittedName>
</protein>
<dbReference type="AlphaFoldDB" id="A0A0A9FLT1"/>
<accession>A0A0A9FLT1</accession>
<reference evidence="1" key="1">
    <citation type="submission" date="2014-09" db="EMBL/GenBank/DDBJ databases">
        <authorList>
            <person name="Magalhaes I.L.F."/>
            <person name="Oliveira U."/>
            <person name="Santos F.R."/>
            <person name="Vidigal T.H.D.A."/>
            <person name="Brescovit A.D."/>
            <person name="Santos A.J."/>
        </authorList>
    </citation>
    <scope>NUCLEOTIDE SEQUENCE</scope>
    <source>
        <tissue evidence="1">Shoot tissue taken approximately 20 cm above the soil surface</tissue>
    </source>
</reference>
<reference evidence="1" key="2">
    <citation type="journal article" date="2015" name="Data Brief">
        <title>Shoot transcriptome of the giant reed, Arundo donax.</title>
        <authorList>
            <person name="Barrero R.A."/>
            <person name="Guerrero F.D."/>
            <person name="Moolhuijzen P."/>
            <person name="Goolsby J.A."/>
            <person name="Tidwell J."/>
            <person name="Bellgard S.E."/>
            <person name="Bellgard M.I."/>
        </authorList>
    </citation>
    <scope>NUCLEOTIDE SEQUENCE</scope>
    <source>
        <tissue evidence="1">Shoot tissue taken approximately 20 cm above the soil surface</tissue>
    </source>
</reference>
<dbReference type="EMBL" id="GBRH01185717">
    <property type="protein sequence ID" value="JAE12179.1"/>
    <property type="molecule type" value="Transcribed_RNA"/>
</dbReference>
<sequence>MRLPECLTSFFKDLVSSTTFLQAAGRMILSTSRAMDRQPFSHLK</sequence>
<name>A0A0A9FLT1_ARUDO</name>
<evidence type="ECO:0000313" key="1">
    <source>
        <dbReference type="EMBL" id="JAE12179.1"/>
    </source>
</evidence>
<proteinExistence type="predicted"/>